<proteinExistence type="predicted"/>
<organism evidence="1 2">
    <name type="scientific">Sulfuritortus calidifontis</name>
    <dbReference type="NCBI Taxonomy" id="1914471"/>
    <lineage>
        <taxon>Bacteria</taxon>
        <taxon>Pseudomonadati</taxon>
        <taxon>Pseudomonadota</taxon>
        <taxon>Betaproteobacteria</taxon>
        <taxon>Nitrosomonadales</taxon>
        <taxon>Thiobacillaceae</taxon>
        <taxon>Sulfuritortus</taxon>
    </lineage>
</organism>
<gene>
    <name evidence="1" type="ORF">EDC61_1121</name>
</gene>
<dbReference type="AlphaFoldDB" id="A0A4R3JTT0"/>
<keyword evidence="2" id="KW-1185">Reference proteome</keyword>
<dbReference type="InterPro" id="IPR027417">
    <property type="entry name" value="P-loop_NTPase"/>
</dbReference>
<accession>A0A4R3JTT0</accession>
<reference evidence="1 2" key="1">
    <citation type="submission" date="2019-03" db="EMBL/GenBank/DDBJ databases">
        <title>Genomic Encyclopedia of Type Strains, Phase IV (KMG-IV): sequencing the most valuable type-strain genomes for metagenomic binning, comparative biology and taxonomic classification.</title>
        <authorList>
            <person name="Goeker M."/>
        </authorList>
    </citation>
    <scope>NUCLEOTIDE SEQUENCE [LARGE SCALE GENOMIC DNA]</scope>
    <source>
        <strain evidence="1 2">DSM 103923</strain>
    </source>
</reference>
<evidence type="ECO:0000313" key="2">
    <source>
        <dbReference type="Proteomes" id="UP000295135"/>
    </source>
</evidence>
<sequence length="294" mass="33520">MFIHIGIEKTATTTLQEFLFSCHSEISYLGRPYRQELQDLMVAVYRHDTILYDAPRWAAVARAELDRVRVEGKIIGLSEEFLASWITHDLGLVATRLKQLFGTVKIVITIRRQIELLSSLYVDTIKARPYQQFESWLDNGLNVEKGGAFKLYDFESLAKYYELVFGEGSVGIFVFEEMVNDFEIFCRRLSAFLGIDAEEAIALMRGKHANTRKSGRLVKYKAWRSRFLPGIQFSSLVPAYVNHGFQAFIHRGCPAVVPVNTSAIRKIEAAYAASNRRLSEKYGLGLDRYGYAMS</sequence>
<evidence type="ECO:0008006" key="3">
    <source>
        <dbReference type="Google" id="ProtNLM"/>
    </source>
</evidence>
<dbReference type="SUPFAM" id="SSF52540">
    <property type="entry name" value="P-loop containing nucleoside triphosphate hydrolases"/>
    <property type="match status" value="1"/>
</dbReference>
<dbReference type="Proteomes" id="UP000295135">
    <property type="component" value="Unassembled WGS sequence"/>
</dbReference>
<dbReference type="OrthoDB" id="7540582at2"/>
<dbReference type="RefSeq" id="WP_126463549.1">
    <property type="nucleotide sequence ID" value="NZ_AP018721.1"/>
</dbReference>
<dbReference type="EMBL" id="SLZY01000012">
    <property type="protein sequence ID" value="TCS70986.1"/>
    <property type="molecule type" value="Genomic_DNA"/>
</dbReference>
<comment type="caution">
    <text evidence="1">The sequence shown here is derived from an EMBL/GenBank/DDBJ whole genome shotgun (WGS) entry which is preliminary data.</text>
</comment>
<evidence type="ECO:0000313" key="1">
    <source>
        <dbReference type="EMBL" id="TCS70986.1"/>
    </source>
</evidence>
<dbReference type="Gene3D" id="3.40.50.300">
    <property type="entry name" value="P-loop containing nucleotide triphosphate hydrolases"/>
    <property type="match status" value="1"/>
</dbReference>
<protein>
    <recommendedName>
        <fullName evidence="3">Sulfotransferase domain-containing protein</fullName>
    </recommendedName>
</protein>
<name>A0A4R3JTT0_9PROT</name>